<dbReference type="VEuPathDB" id="FungiDB:MPH_13780"/>
<feature type="compositionally biased region" description="Basic and acidic residues" evidence="1">
    <location>
        <begin position="1375"/>
        <end position="1388"/>
    </location>
</feature>
<dbReference type="STRING" id="1126212.K2R4U8"/>
<feature type="region of interest" description="Disordered" evidence="1">
    <location>
        <begin position="1"/>
        <end position="347"/>
    </location>
</feature>
<feature type="compositionally biased region" description="Low complexity" evidence="1">
    <location>
        <begin position="1727"/>
        <end position="1742"/>
    </location>
</feature>
<evidence type="ECO:0000313" key="3">
    <source>
        <dbReference type="Proteomes" id="UP000007129"/>
    </source>
</evidence>
<gene>
    <name evidence="2" type="ORF">MPH_13780</name>
</gene>
<feature type="compositionally biased region" description="Polar residues" evidence="1">
    <location>
        <begin position="278"/>
        <end position="319"/>
    </location>
</feature>
<feature type="region of interest" description="Disordered" evidence="1">
    <location>
        <begin position="1544"/>
        <end position="1806"/>
    </location>
</feature>
<comment type="caution">
    <text evidence="2">The sequence shown here is derived from an EMBL/GenBank/DDBJ whole genome shotgun (WGS) entry which is preliminary data.</text>
</comment>
<protein>
    <submittedName>
        <fullName evidence="2">Uncharacterized protein</fullName>
    </submittedName>
</protein>
<feature type="compositionally biased region" description="Pro residues" evidence="1">
    <location>
        <begin position="117"/>
        <end position="132"/>
    </location>
</feature>
<feature type="compositionally biased region" description="Low complexity" evidence="1">
    <location>
        <begin position="1770"/>
        <end position="1779"/>
    </location>
</feature>
<feature type="compositionally biased region" description="Basic and acidic residues" evidence="1">
    <location>
        <begin position="239"/>
        <end position="257"/>
    </location>
</feature>
<dbReference type="eggNOG" id="KOG4572">
    <property type="taxonomic scope" value="Eukaryota"/>
</dbReference>
<evidence type="ECO:0000256" key="1">
    <source>
        <dbReference type="SAM" id="MobiDB-lite"/>
    </source>
</evidence>
<feature type="compositionally biased region" description="Low complexity" evidence="1">
    <location>
        <begin position="192"/>
        <end position="211"/>
    </location>
</feature>
<feature type="compositionally biased region" description="Basic and acidic residues" evidence="1">
    <location>
        <begin position="735"/>
        <end position="774"/>
    </location>
</feature>
<feature type="compositionally biased region" description="Low complexity" evidence="1">
    <location>
        <begin position="1750"/>
        <end position="1761"/>
    </location>
</feature>
<feature type="compositionally biased region" description="Basic and acidic residues" evidence="1">
    <location>
        <begin position="8"/>
        <end position="18"/>
    </location>
</feature>
<feature type="compositionally biased region" description="Gly residues" evidence="1">
    <location>
        <begin position="1189"/>
        <end position="1200"/>
    </location>
</feature>
<dbReference type="EMBL" id="AHHD01000744">
    <property type="protein sequence ID" value="EKG09228.1"/>
    <property type="molecule type" value="Genomic_DNA"/>
</dbReference>
<feature type="region of interest" description="Disordered" evidence="1">
    <location>
        <begin position="619"/>
        <end position="660"/>
    </location>
</feature>
<name>K2R4U8_MACPH</name>
<feature type="region of interest" description="Disordered" evidence="1">
    <location>
        <begin position="399"/>
        <end position="437"/>
    </location>
</feature>
<feature type="compositionally biased region" description="Basic and acidic residues" evidence="1">
    <location>
        <begin position="1348"/>
        <end position="1357"/>
    </location>
</feature>
<feature type="compositionally biased region" description="Basic and acidic residues" evidence="1">
    <location>
        <begin position="1228"/>
        <end position="1250"/>
    </location>
</feature>
<dbReference type="HOGENOM" id="CLU_237974_0_0_1"/>
<feature type="compositionally biased region" description="Basic residues" evidence="1">
    <location>
        <begin position="1796"/>
        <end position="1806"/>
    </location>
</feature>
<evidence type="ECO:0000313" key="2">
    <source>
        <dbReference type="EMBL" id="EKG09228.1"/>
    </source>
</evidence>
<feature type="compositionally biased region" description="Polar residues" evidence="1">
    <location>
        <begin position="1251"/>
        <end position="1272"/>
    </location>
</feature>
<proteinExistence type="predicted"/>
<feature type="region of interest" description="Disordered" evidence="1">
    <location>
        <begin position="1215"/>
        <end position="1521"/>
    </location>
</feature>
<feature type="compositionally biased region" description="Basic and acidic residues" evidence="1">
    <location>
        <begin position="1681"/>
        <end position="1703"/>
    </location>
</feature>
<feature type="compositionally biased region" description="Pro residues" evidence="1">
    <location>
        <begin position="44"/>
        <end position="56"/>
    </location>
</feature>
<feature type="compositionally biased region" description="Polar residues" evidence="1">
    <location>
        <begin position="401"/>
        <end position="419"/>
    </location>
</feature>
<feature type="compositionally biased region" description="Basic and acidic residues" evidence="1">
    <location>
        <begin position="1453"/>
        <end position="1467"/>
    </location>
</feature>
<dbReference type="InParanoid" id="K2R4U8"/>
<organism evidence="2 3">
    <name type="scientific">Macrophomina phaseolina (strain MS6)</name>
    <name type="common">Charcoal rot fungus</name>
    <dbReference type="NCBI Taxonomy" id="1126212"/>
    <lineage>
        <taxon>Eukaryota</taxon>
        <taxon>Fungi</taxon>
        <taxon>Dikarya</taxon>
        <taxon>Ascomycota</taxon>
        <taxon>Pezizomycotina</taxon>
        <taxon>Dothideomycetes</taxon>
        <taxon>Dothideomycetes incertae sedis</taxon>
        <taxon>Botryosphaeriales</taxon>
        <taxon>Botryosphaeriaceae</taxon>
        <taxon>Macrophomina</taxon>
    </lineage>
</organism>
<feature type="compositionally biased region" description="Basic and acidic residues" evidence="1">
    <location>
        <begin position="1406"/>
        <end position="1445"/>
    </location>
</feature>
<dbReference type="Proteomes" id="UP000007129">
    <property type="component" value="Unassembled WGS sequence"/>
</dbReference>
<feature type="region of interest" description="Disordered" evidence="1">
    <location>
        <begin position="1154"/>
        <end position="1203"/>
    </location>
</feature>
<sequence>MYSPRTRRVLERGGDSRSKGKALKKSSRLSDYTPPTSPDIKPENLPPLPPSAPPSPALSSQKSRQPSPAPSATSLSSRRSDATSVRSALQPTVEDYNSDNDDSHPSGSEQSKTPTITTPPPESEKPSAPPEKPANVESVVQSAEDSEAQEEDGKSSRPALEPSATPSKPPSTISKAASAASKIPTTDDRTRSVTSKAPSAASKAESSVSKAQTSASKAPTVTSKVSVLAPGPETQLVGTKDDSIRANGFHDTDDSHTPAEPLLPEDSISQQGDEDSTSHATSYQSVQTPVPKSPAASSTLKSPRSASVRTDIQKSSPSLSYVEAQSELPPPQSPTVASFAPPRGPYYSPYVDPYSSPMLGYSQGYFYPPHMAMAPPQGTPPGYAQSPFGYNGGPPFMAYPGSSQARRQNSTGSRRSSQMGGDFAMPQGNHSGAMNGSAIDDDGAADLLGRITQAIPDLHMLLSRYNETRGQLGAREELIKKAEAAQADAIKRKEDHIDHLTKQLEAAAKHHSSESNKLRLEIGNLEEKKKELEESIAEAEKAKKEMQEAKAALEEQKAAVELEKQQLEKTMSEEKENLDKELKEFKHKAVTLEDANASLEGDKATLAESKIALEAEKRELEKSLADEKAAKEALEKASTEEKERMTVEFEEASEKVKKTAEDEKMALAVEFDRLQKEKENTFEADKAKLIDEHIKEKDALRADLQRQKRELEESFEKVRKELENKLNEAQSGFEEAMKKERESRELWNTERESLKKGWEEEREGLKKGHDEQRDLLTSQLNKEKDDLRKTMAAAQTEADKRAQEERDKLIKEREKMKDEWDEDKANLERVVGELKSIAGNFGAERERMQKIIEGFSEAAVVKSKGDAYYLDSFARLQQQVFAVSNNYFKKLPSPAPVLDKVIDPPAGLPTFLDDTPAAAHIRVSYAMHRISSIITLKIFTPFLFSPEGINDPTTKLLQEVSDLLRTKNALREATWRQHTLSTLFRAPDAKQRINRAAGTVVDEICQAIQPLADAMDEECVRVEIRRIVKLAAETWRFARIEREMISASMPAVGESSPEDTCDAYWPPQPFDAPGYPVSSIADLDEKIAPKTKVLLRLFPVIEREPKLRSTSQSGEATESDEKPEGGCVYCYGLALYGDSPPVLSRLRELELAGLSGTDSASHDDSKKDTSTELASKDPPTAEEKPAEGGNSGGSGGGSGDGDTATKVVAAATAAAANTITGLVVAPNTKEEYGKGSDETKESSEMEETKQSIEQITQGDGQPTGEQPQITTEETTRHEVEPADAISDGGETQQKGNRDENIDALASTLDVTEDDQTPASTSEGMAKDETIAETSPEGTDAPASVLEGQPKEEEKSQEEAVSQQQPADGLPPDVVGDERTSEEKSRETSPSEGASGMHQAEGGSKIEGPDKATVEEEKTGGETAEKSKDKDPEPATIEERYGEKPSEQQTSESMELKEITPATPKEDEGGFVVLEDARPNEGSTEEMSNEANPESEKAEQDKPLEVATNTDVAPTGDTEACLDRGGYIALPRKIGSTSAVAIKSAGDVEDTKQPLSQAGDPRAPSPAPSSKAESVKNKEPSIKITRSERTPSTRSVKSDKADGVKSSSGGRRPSSRLETPKSGNADGIKTASTVAASLHASDELKPSESPGPASSDDKARSVRSERPSSRTRTNSRPSNSRRGSEVEERPHYRMRDKPIIERSSSHKSKPRSLGEEASRASSNRRHSSFAAGAAEATAPATEASLRDRSGRGSSRYAESIDSGGAGGGSRTGSSSGSKSGTVTDNRSAAIKGLYQHQHQHSHHQAQS</sequence>
<feature type="compositionally biased region" description="Basic and acidic residues" evidence="1">
    <location>
        <begin position="1160"/>
        <end position="1170"/>
    </location>
</feature>
<reference evidence="2 3" key="1">
    <citation type="journal article" date="2012" name="BMC Genomics">
        <title>Tools to kill: Genome of one of the most destructive plant pathogenic fungi Macrophomina phaseolina.</title>
        <authorList>
            <person name="Islam M.S."/>
            <person name="Haque M.S."/>
            <person name="Islam M.M."/>
            <person name="Emdad E.M."/>
            <person name="Halim A."/>
            <person name="Hossen Q.M.M."/>
            <person name="Hossain M.Z."/>
            <person name="Ahmed B."/>
            <person name="Rahim S."/>
            <person name="Rahman M.S."/>
            <person name="Alam M.M."/>
            <person name="Hou S."/>
            <person name="Wan X."/>
            <person name="Saito J.A."/>
            <person name="Alam M."/>
        </authorList>
    </citation>
    <scope>NUCLEOTIDE SEQUENCE [LARGE SCALE GENOMIC DNA]</scope>
    <source>
        <strain evidence="2 3">MS6</strain>
    </source>
</reference>
<feature type="compositionally biased region" description="Basic and acidic residues" evidence="1">
    <location>
        <begin position="1654"/>
        <end position="1667"/>
    </location>
</feature>
<dbReference type="OrthoDB" id="6365728at2759"/>
<feature type="compositionally biased region" description="Polar residues" evidence="1">
    <location>
        <begin position="212"/>
        <end position="225"/>
    </location>
</feature>
<feature type="compositionally biased region" description="Basic and acidic residues" evidence="1">
    <location>
        <begin position="1493"/>
        <end position="1503"/>
    </location>
</feature>
<feature type="compositionally biased region" description="Basic and acidic residues" evidence="1">
    <location>
        <begin position="797"/>
        <end position="806"/>
    </location>
</feature>
<feature type="compositionally biased region" description="Low complexity" evidence="1">
    <location>
        <begin position="1669"/>
        <end position="1680"/>
    </location>
</feature>
<feature type="region of interest" description="Disordered" evidence="1">
    <location>
        <begin position="729"/>
        <end position="806"/>
    </location>
</feature>
<accession>K2R4U8</accession>
<feature type="compositionally biased region" description="Low complexity" evidence="1">
    <location>
        <begin position="1557"/>
        <end position="1571"/>
    </location>
</feature>
<feature type="compositionally biased region" description="Low complexity" evidence="1">
    <location>
        <begin position="162"/>
        <end position="184"/>
    </location>
</feature>
<feature type="compositionally biased region" description="Basic and acidic residues" evidence="1">
    <location>
        <begin position="1572"/>
        <end position="1602"/>
    </location>
</feature>